<keyword evidence="2" id="KW-1003">Cell membrane</keyword>
<reference evidence="9" key="1">
    <citation type="journal article" date="2014" name="Nat. Commun.">
        <title>The rainbow trout genome provides novel insights into evolution after whole-genome duplication in vertebrates.</title>
        <authorList>
            <person name="Berthelot C."/>
            <person name="Brunet F."/>
            <person name="Chalopin D."/>
            <person name="Juanchich A."/>
            <person name="Bernard M."/>
            <person name="Noel B."/>
            <person name="Bento P."/>
            <person name="Da Silva C."/>
            <person name="Labadie K."/>
            <person name="Alberti A."/>
            <person name="Aury J.M."/>
            <person name="Louis A."/>
            <person name="Dehais P."/>
            <person name="Bardou P."/>
            <person name="Montfort J."/>
            <person name="Klopp C."/>
            <person name="Cabau C."/>
            <person name="Gaspin C."/>
            <person name="Thorgaard G.H."/>
            <person name="Boussaha M."/>
            <person name="Quillet E."/>
            <person name="Guyomard R."/>
            <person name="Galiana D."/>
            <person name="Bobe J."/>
            <person name="Volff J.N."/>
            <person name="Genet C."/>
            <person name="Wincker P."/>
            <person name="Jaillon O."/>
            <person name="Roest Crollius H."/>
            <person name="Guiguen Y."/>
        </authorList>
    </citation>
    <scope>NUCLEOTIDE SEQUENCE [LARGE SCALE GENOMIC DNA]</scope>
</reference>
<keyword evidence="3" id="KW-0597">Phosphoprotein</keyword>
<evidence type="ECO:0000256" key="1">
    <source>
        <dbReference type="ARBA" id="ARBA00004251"/>
    </source>
</evidence>
<keyword evidence="7" id="KW-1133">Transmembrane helix</keyword>
<dbReference type="Pfam" id="PF11628">
    <property type="entry name" value="TCR_zetazeta"/>
    <property type="match status" value="1"/>
</dbReference>
<reference evidence="9" key="2">
    <citation type="submission" date="2014-03" db="EMBL/GenBank/DDBJ databases">
        <authorList>
            <person name="Genoscope - CEA"/>
        </authorList>
    </citation>
    <scope>NUCLEOTIDE SEQUENCE</scope>
</reference>
<dbReference type="InterPro" id="IPR042340">
    <property type="entry name" value="FCER1G"/>
</dbReference>
<dbReference type="GO" id="GO:0032998">
    <property type="term" value="C:Fc-epsilon receptor I complex"/>
    <property type="evidence" value="ECO:0007669"/>
    <property type="project" value="InterPro"/>
</dbReference>
<accession>A0A060XAR4</accession>
<dbReference type="GO" id="GO:0002376">
    <property type="term" value="P:immune system process"/>
    <property type="evidence" value="ECO:0007669"/>
    <property type="project" value="UniProtKB-KW"/>
</dbReference>
<organism evidence="9 10">
    <name type="scientific">Oncorhynchus mykiss</name>
    <name type="common">Rainbow trout</name>
    <name type="synonym">Salmo gairdneri</name>
    <dbReference type="NCBI Taxonomy" id="8022"/>
    <lineage>
        <taxon>Eukaryota</taxon>
        <taxon>Metazoa</taxon>
        <taxon>Chordata</taxon>
        <taxon>Craniata</taxon>
        <taxon>Vertebrata</taxon>
        <taxon>Euteleostomi</taxon>
        <taxon>Actinopterygii</taxon>
        <taxon>Neopterygii</taxon>
        <taxon>Teleostei</taxon>
        <taxon>Protacanthopterygii</taxon>
        <taxon>Salmoniformes</taxon>
        <taxon>Salmonidae</taxon>
        <taxon>Salmoninae</taxon>
        <taxon>Oncorhynchus</taxon>
    </lineage>
</organism>
<feature type="chain" id="PRO_5001595750" description="High affinity immunoglobulin epsilon receptor subunit gamma" evidence="8">
    <location>
        <begin position="23"/>
        <end position="96"/>
    </location>
</feature>
<proteinExistence type="predicted"/>
<evidence type="ECO:0000256" key="7">
    <source>
        <dbReference type="SAM" id="Phobius"/>
    </source>
</evidence>
<dbReference type="InterPro" id="IPR021663">
    <property type="entry name" value="CD3_zeta/IgE_Fc_rcpt_gamma"/>
</dbReference>
<evidence type="ECO:0000256" key="4">
    <source>
        <dbReference type="ARBA" id="ARBA00022859"/>
    </source>
</evidence>
<keyword evidence="8" id="KW-0732">Signal</keyword>
<dbReference type="OrthoDB" id="9941225at2759"/>
<feature type="signal peptide" evidence="8">
    <location>
        <begin position="1"/>
        <end position="22"/>
    </location>
</feature>
<name>A0A060XAR4_ONCMY</name>
<keyword evidence="7" id="KW-0472">Membrane</keyword>
<keyword evidence="4" id="KW-0391">Immunity</keyword>
<dbReference type="EMBL" id="FR904971">
    <property type="protein sequence ID" value="CDQ74399.1"/>
    <property type="molecule type" value="Genomic_DNA"/>
</dbReference>
<sequence>MGGRFLVLSALPLWMSFGSATALGESQICYILDGILFLYGIILTVLYCRLKFFPQMVPVTGSGTEKPPKAEEGIYTGLTPHAADTYETIGQKKRLK</sequence>
<evidence type="ECO:0000256" key="5">
    <source>
        <dbReference type="ARBA" id="ARBA00023157"/>
    </source>
</evidence>
<dbReference type="AlphaFoldDB" id="A0A060XAR4"/>
<dbReference type="GO" id="GO:0019767">
    <property type="term" value="F:IgE receptor activity"/>
    <property type="evidence" value="ECO:0007669"/>
    <property type="project" value="InterPro"/>
</dbReference>
<protein>
    <recommendedName>
        <fullName evidence="11">High affinity immunoglobulin epsilon receptor subunit gamma</fullName>
    </recommendedName>
</protein>
<evidence type="ECO:0000313" key="10">
    <source>
        <dbReference type="Proteomes" id="UP000193380"/>
    </source>
</evidence>
<keyword evidence="6" id="KW-0675">Receptor</keyword>
<gene>
    <name evidence="9" type="ORF">GSONMT00039865001</name>
</gene>
<evidence type="ECO:0008006" key="11">
    <source>
        <dbReference type="Google" id="ProtNLM"/>
    </source>
</evidence>
<dbReference type="PANTHER" id="PTHR16803:SF0">
    <property type="entry name" value="HIGH AFFINITY IMMUNOGLOBULIN EPSILON RECEPTOR SUBUNIT GAMMA"/>
    <property type="match status" value="1"/>
</dbReference>
<evidence type="ECO:0000256" key="8">
    <source>
        <dbReference type="SAM" id="SignalP"/>
    </source>
</evidence>
<comment type="subcellular location">
    <subcellularLocation>
        <location evidence="1">Cell membrane</location>
        <topology evidence="1">Single-pass type I membrane protein</topology>
    </subcellularLocation>
</comment>
<dbReference type="PaxDb" id="8022-A0A060XAR4"/>
<evidence type="ECO:0000256" key="2">
    <source>
        <dbReference type="ARBA" id="ARBA00022475"/>
    </source>
</evidence>
<dbReference type="PANTHER" id="PTHR16803">
    <property type="entry name" value="HIGH AFFINITY IMMUNOGLOBULIN EPSILON RECEPTOR GAMMA-SUBUNIT"/>
    <property type="match status" value="1"/>
</dbReference>
<feature type="transmembrane region" description="Helical" evidence="7">
    <location>
        <begin position="30"/>
        <end position="48"/>
    </location>
</feature>
<evidence type="ECO:0000256" key="3">
    <source>
        <dbReference type="ARBA" id="ARBA00022553"/>
    </source>
</evidence>
<keyword evidence="5" id="KW-1015">Disulfide bond</keyword>
<dbReference type="STRING" id="8022.A0A060XAR4"/>
<keyword evidence="7" id="KW-0812">Transmembrane</keyword>
<dbReference type="Proteomes" id="UP000193380">
    <property type="component" value="Unassembled WGS sequence"/>
</dbReference>
<evidence type="ECO:0000313" key="9">
    <source>
        <dbReference type="EMBL" id="CDQ74399.1"/>
    </source>
</evidence>
<evidence type="ECO:0000256" key="6">
    <source>
        <dbReference type="ARBA" id="ARBA00023170"/>
    </source>
</evidence>